<dbReference type="InterPro" id="IPR018496">
    <property type="entry name" value="PsdUridine_synth_RsuA/RluB_CS"/>
</dbReference>
<name>A0ABV2JII8_9STRE</name>
<evidence type="ECO:0000256" key="4">
    <source>
        <dbReference type="PROSITE-ProRule" id="PRU00182"/>
    </source>
</evidence>
<accession>A0ABV2JII8</accession>
<dbReference type="InterPro" id="IPR006145">
    <property type="entry name" value="PsdUridine_synth_RsuA/RluA"/>
</dbReference>
<dbReference type="EMBL" id="JBEPLN010000022">
    <property type="protein sequence ID" value="MET3634692.1"/>
    <property type="molecule type" value="Genomic_DNA"/>
</dbReference>
<evidence type="ECO:0000256" key="5">
    <source>
        <dbReference type="RuleBase" id="RU003887"/>
    </source>
</evidence>
<sequence>MRLDKFLVDCGVGSRTEVKKILKNKTVKVNEVVETSPKRQVDPKQDQISVSGQVLNHERFVYYMLNKPKGVISATEDSKHKTVLDLLDERAHYKDVFPVGRLDIDTHGLLLLTNNGGLAHAMLSPKKHVSKRYEAKVAGIMTSEDITAFERGIALKDFTCLPAQLDILERNEEEKTSLVHITLKEGKFHQVKRMVAACGKEVIDLKRLTMGPLSLDTNLALGEYRALTNQERESLQVFGVDLD</sequence>
<dbReference type="InterPro" id="IPR000748">
    <property type="entry name" value="PsdUridine_synth_RsuA/RluB/E/F"/>
</dbReference>
<dbReference type="CDD" id="cd00165">
    <property type="entry name" value="S4"/>
    <property type="match status" value="1"/>
</dbReference>
<evidence type="ECO:0000259" key="6">
    <source>
        <dbReference type="SMART" id="SM00363"/>
    </source>
</evidence>
<evidence type="ECO:0000256" key="2">
    <source>
        <dbReference type="ARBA" id="ARBA00022884"/>
    </source>
</evidence>
<dbReference type="PANTHER" id="PTHR47683:SF4">
    <property type="entry name" value="PSEUDOURIDINE SYNTHASE"/>
    <property type="match status" value="1"/>
</dbReference>
<dbReference type="InterPro" id="IPR002942">
    <property type="entry name" value="S4_RNA-bd"/>
</dbReference>
<dbReference type="InterPro" id="IPR020094">
    <property type="entry name" value="TruA/RsuA/RluB/E/F_N"/>
</dbReference>
<keyword evidence="8" id="KW-1185">Reference proteome</keyword>
<comment type="similarity">
    <text evidence="1 5">Belongs to the pseudouridine synthase RsuA family.</text>
</comment>
<organism evidence="7 8">
    <name type="scientific">Streptococcus porcorum</name>
    <dbReference type="NCBI Taxonomy" id="701526"/>
    <lineage>
        <taxon>Bacteria</taxon>
        <taxon>Bacillati</taxon>
        <taxon>Bacillota</taxon>
        <taxon>Bacilli</taxon>
        <taxon>Lactobacillales</taxon>
        <taxon>Streptococcaceae</taxon>
        <taxon>Streptococcus</taxon>
    </lineage>
</organism>
<dbReference type="RefSeq" id="WP_354369250.1">
    <property type="nucleotide sequence ID" value="NZ_JBEPLN010000022.1"/>
</dbReference>
<dbReference type="EC" id="5.4.99.-" evidence="5"/>
<dbReference type="Pfam" id="PF01479">
    <property type="entry name" value="S4"/>
    <property type="match status" value="1"/>
</dbReference>
<evidence type="ECO:0000256" key="3">
    <source>
        <dbReference type="ARBA" id="ARBA00023235"/>
    </source>
</evidence>
<dbReference type="CDD" id="cd02553">
    <property type="entry name" value="PseudoU_synth_RsuA"/>
    <property type="match status" value="1"/>
</dbReference>
<dbReference type="SUPFAM" id="SSF55120">
    <property type="entry name" value="Pseudouridine synthase"/>
    <property type="match status" value="1"/>
</dbReference>
<dbReference type="SUPFAM" id="SSF55174">
    <property type="entry name" value="Alpha-L RNA-binding motif"/>
    <property type="match status" value="1"/>
</dbReference>
<dbReference type="Gene3D" id="3.10.290.10">
    <property type="entry name" value="RNA-binding S4 domain"/>
    <property type="match status" value="1"/>
</dbReference>
<evidence type="ECO:0000313" key="7">
    <source>
        <dbReference type="EMBL" id="MET3634692.1"/>
    </source>
</evidence>
<dbReference type="Gene3D" id="3.30.70.580">
    <property type="entry name" value="Pseudouridine synthase I, catalytic domain, N-terminal subdomain"/>
    <property type="match status" value="1"/>
</dbReference>
<comment type="caution">
    <text evidence="7">The sequence shown here is derived from an EMBL/GenBank/DDBJ whole genome shotgun (WGS) entry which is preliminary data.</text>
</comment>
<dbReference type="SMART" id="SM00363">
    <property type="entry name" value="S4"/>
    <property type="match status" value="1"/>
</dbReference>
<dbReference type="GO" id="GO:0160136">
    <property type="term" value="F:16S rRNA pseudouridine(516) synthase activity"/>
    <property type="evidence" value="ECO:0007669"/>
    <property type="project" value="UniProtKB-EC"/>
</dbReference>
<dbReference type="NCBIfam" id="TIGR00093">
    <property type="entry name" value="pseudouridine synthase"/>
    <property type="match status" value="1"/>
</dbReference>
<dbReference type="Proteomes" id="UP001549037">
    <property type="component" value="Unassembled WGS sequence"/>
</dbReference>
<gene>
    <name evidence="7" type="ORF">ABID28_001351</name>
</gene>
<dbReference type="InterPro" id="IPR042092">
    <property type="entry name" value="PsdUridine_s_RsuA/RluB/E/F_cat"/>
</dbReference>
<feature type="domain" description="RNA-binding S4" evidence="6">
    <location>
        <begin position="1"/>
        <end position="59"/>
    </location>
</feature>
<dbReference type="InterPro" id="IPR020103">
    <property type="entry name" value="PsdUridine_synth_cat_dom_sf"/>
</dbReference>
<dbReference type="Pfam" id="PF00849">
    <property type="entry name" value="PseudoU_synth_2"/>
    <property type="match status" value="1"/>
</dbReference>
<dbReference type="PANTHER" id="PTHR47683">
    <property type="entry name" value="PSEUDOURIDINE SYNTHASE FAMILY PROTEIN-RELATED"/>
    <property type="match status" value="1"/>
</dbReference>
<dbReference type="Gene3D" id="3.30.70.1560">
    <property type="entry name" value="Alpha-L RNA-binding motif"/>
    <property type="match status" value="1"/>
</dbReference>
<proteinExistence type="inferred from homology"/>
<reference evidence="7 8" key="1">
    <citation type="submission" date="2024-06" db="EMBL/GenBank/DDBJ databases">
        <title>Genomic Encyclopedia of Type Strains, Phase IV (KMG-IV): sequencing the most valuable type-strain genomes for metagenomic binning, comparative biology and taxonomic classification.</title>
        <authorList>
            <person name="Goeker M."/>
        </authorList>
    </citation>
    <scope>NUCLEOTIDE SEQUENCE [LARGE SCALE GENOMIC DNA]</scope>
    <source>
        <strain evidence="7 8">DSM 28302</strain>
    </source>
</reference>
<dbReference type="PROSITE" id="PS50889">
    <property type="entry name" value="S4"/>
    <property type="match status" value="1"/>
</dbReference>
<keyword evidence="2 4" id="KW-0694">RNA-binding</keyword>
<keyword evidence="3 5" id="KW-0413">Isomerase</keyword>
<evidence type="ECO:0000256" key="1">
    <source>
        <dbReference type="ARBA" id="ARBA00008348"/>
    </source>
</evidence>
<dbReference type="InterPro" id="IPR036986">
    <property type="entry name" value="S4_RNA-bd_sf"/>
</dbReference>
<dbReference type="PROSITE" id="PS01149">
    <property type="entry name" value="PSI_RSU"/>
    <property type="match status" value="1"/>
</dbReference>
<protein>
    <recommendedName>
        <fullName evidence="5">Pseudouridine synthase</fullName>
        <ecNumber evidence="5">5.4.99.-</ecNumber>
    </recommendedName>
</protein>
<dbReference type="InterPro" id="IPR050343">
    <property type="entry name" value="RsuA_PseudoU_synthase"/>
</dbReference>
<evidence type="ECO:0000313" key="8">
    <source>
        <dbReference type="Proteomes" id="UP001549037"/>
    </source>
</evidence>